<reference evidence="1" key="1">
    <citation type="submission" date="2023-06" db="EMBL/GenBank/DDBJ databases">
        <authorList>
            <consortium name="Lawrence Berkeley National Laboratory"/>
            <person name="Ahrendt S."/>
            <person name="Sahu N."/>
            <person name="Indic B."/>
            <person name="Wong-Bajracharya J."/>
            <person name="Merenyi Z."/>
            <person name="Ke H.-M."/>
            <person name="Monk M."/>
            <person name="Kocsube S."/>
            <person name="Drula E."/>
            <person name="Lipzen A."/>
            <person name="Balint B."/>
            <person name="Henrissat B."/>
            <person name="Andreopoulos B."/>
            <person name="Martin F.M."/>
            <person name="Harder C.B."/>
            <person name="Rigling D."/>
            <person name="Ford K.L."/>
            <person name="Foster G.D."/>
            <person name="Pangilinan J."/>
            <person name="Papanicolaou A."/>
            <person name="Barry K."/>
            <person name="LaButti K."/>
            <person name="Viragh M."/>
            <person name="Koriabine M."/>
            <person name="Yan M."/>
            <person name="Riley R."/>
            <person name="Champramary S."/>
            <person name="Plett K.L."/>
            <person name="Tsai I.J."/>
            <person name="Slot J."/>
            <person name="Sipos G."/>
            <person name="Plett J."/>
            <person name="Nagy L.G."/>
            <person name="Grigoriev I.V."/>
        </authorList>
    </citation>
    <scope>NUCLEOTIDE SEQUENCE</scope>
    <source>
        <strain evidence="1">HWK02</strain>
    </source>
</reference>
<protein>
    <submittedName>
        <fullName evidence="1">Uncharacterized protein</fullName>
    </submittedName>
</protein>
<evidence type="ECO:0000313" key="2">
    <source>
        <dbReference type="Proteomes" id="UP001175228"/>
    </source>
</evidence>
<evidence type="ECO:0000313" key="1">
    <source>
        <dbReference type="EMBL" id="KAK0485580.1"/>
    </source>
</evidence>
<proteinExistence type="predicted"/>
<accession>A0AA39UN40</accession>
<dbReference type="EMBL" id="JAUEPU010000048">
    <property type="protein sequence ID" value="KAK0485580.1"/>
    <property type="molecule type" value="Genomic_DNA"/>
</dbReference>
<dbReference type="Proteomes" id="UP001175228">
    <property type="component" value="Unassembled WGS sequence"/>
</dbReference>
<gene>
    <name evidence="1" type="ORF">EDD18DRAFT_1058452</name>
</gene>
<keyword evidence="2" id="KW-1185">Reference proteome</keyword>
<feature type="non-terminal residue" evidence="1">
    <location>
        <position position="118"/>
    </location>
</feature>
<sequence length="118" mass="13694">QEIAWELAELNFRFELLTLDARVATNGGNHELLLHCLPHGLTTTFVAVDVGSANHGLGHPTWQERAPYIFLLMNVMRSWRACPDLIQRNKTSYTETEFDDMERCIIIFYVESFFHFFG</sequence>
<organism evidence="1 2">
    <name type="scientific">Armillaria luteobubalina</name>
    <dbReference type="NCBI Taxonomy" id="153913"/>
    <lineage>
        <taxon>Eukaryota</taxon>
        <taxon>Fungi</taxon>
        <taxon>Dikarya</taxon>
        <taxon>Basidiomycota</taxon>
        <taxon>Agaricomycotina</taxon>
        <taxon>Agaricomycetes</taxon>
        <taxon>Agaricomycetidae</taxon>
        <taxon>Agaricales</taxon>
        <taxon>Marasmiineae</taxon>
        <taxon>Physalacriaceae</taxon>
        <taxon>Armillaria</taxon>
    </lineage>
</organism>
<dbReference type="AlphaFoldDB" id="A0AA39UN40"/>
<name>A0AA39UN40_9AGAR</name>
<comment type="caution">
    <text evidence="1">The sequence shown here is derived from an EMBL/GenBank/DDBJ whole genome shotgun (WGS) entry which is preliminary data.</text>
</comment>
<feature type="non-terminal residue" evidence="1">
    <location>
        <position position="1"/>
    </location>
</feature>